<dbReference type="EMBL" id="JAWWNJ010000003">
    <property type="protein sequence ID" value="KAK7059987.1"/>
    <property type="molecule type" value="Genomic_DNA"/>
</dbReference>
<name>A0AAW0E943_9AGAR</name>
<comment type="caution">
    <text evidence="2">The sequence shown here is derived from an EMBL/GenBank/DDBJ whole genome shotgun (WGS) entry which is preliminary data.</text>
</comment>
<feature type="region of interest" description="Disordered" evidence="1">
    <location>
        <begin position="1"/>
        <end position="42"/>
    </location>
</feature>
<protein>
    <submittedName>
        <fullName evidence="2">Uncharacterized protein</fullName>
    </submittedName>
</protein>
<feature type="compositionally biased region" description="Low complexity" evidence="1">
    <location>
        <begin position="373"/>
        <end position="388"/>
    </location>
</feature>
<proteinExistence type="predicted"/>
<accession>A0AAW0E943</accession>
<feature type="compositionally biased region" description="Polar residues" evidence="1">
    <location>
        <begin position="396"/>
        <end position="411"/>
    </location>
</feature>
<feature type="compositionally biased region" description="Pro residues" evidence="1">
    <location>
        <begin position="1"/>
        <end position="11"/>
    </location>
</feature>
<evidence type="ECO:0000313" key="2">
    <source>
        <dbReference type="EMBL" id="KAK7059987.1"/>
    </source>
</evidence>
<sequence>MPPRQRNPPPKPKLKKMPKPSPVEALLRERVGDPDQDAFDTDPCARGGLHRLQLLVGADREEDTSVWVVVCTGIARPCPLQRGQPYPPAVRRELQQLADDYRAFYPAIESLEKHLANAQASYNELAGKDIPALPRAVATKLSKKLDSVRDLLSQMDYGELPADPSSLGPFKGTLAPRPQNNARPSKTAVATKAKKRSVPATITAKNPAPKEKEAVMPGPIPNAARPKAAAAVGTRAIASNPGEDEADDMVILLPTCRPGEEYVRGSEARVLHGMIFFCGGANPQEVYFDVPRASCFQFSKYKLPDHCQQMDYERYSVARDEYIPAADDCNMSFAGGFVIYRKVGLPEAQCPGIDALKQKAESMRVPANGGSQGTTSSSVRRSSRVQSQDFPGPSQPVASSSQVTLVDSSESSNKKRKIEDGEATRRSRSSRRTVVPANTDPLRRITDPYKPPEQWLSPPGPGEEIDVPVPRISEEDMKVEEPARILHNAKISKLEKANASAHCKLEKMSWETTDARAYIKARDRAGDKLRDYTRELWDYQDKYGKWVPDADNAAWFQRKGIREEALLALRKLAVTTQAQSDFIKYFAKADAFREDFGHNFYHDDGLDDYLKQVEHRLQCARSLDEMFAGDSTKMAEYACQPVVFECFMPFSYPMYGLEDAFKAKARELVCELYGRRIESSPRSDMVSTFRLTNRHAEDPDRRLQEYYRLRYVAFEVQAWNTSHLSCEQDDFEEYRDFPWEEPRPLW</sequence>
<dbReference type="AlphaFoldDB" id="A0AAW0E943"/>
<evidence type="ECO:0000256" key="1">
    <source>
        <dbReference type="SAM" id="MobiDB-lite"/>
    </source>
</evidence>
<feature type="region of interest" description="Disordered" evidence="1">
    <location>
        <begin position="362"/>
        <end position="466"/>
    </location>
</feature>
<reference evidence="2 3" key="1">
    <citation type="journal article" date="2024" name="J Genomics">
        <title>Draft genome sequencing and assembly of Favolaschia claudopus CIRM-BRFM 2984 isolated from oak limbs.</title>
        <authorList>
            <person name="Navarro D."/>
            <person name="Drula E."/>
            <person name="Chaduli D."/>
            <person name="Cazenave R."/>
            <person name="Ahrendt S."/>
            <person name="Wang J."/>
            <person name="Lipzen A."/>
            <person name="Daum C."/>
            <person name="Barry K."/>
            <person name="Grigoriev I.V."/>
            <person name="Favel A."/>
            <person name="Rosso M.N."/>
            <person name="Martin F."/>
        </authorList>
    </citation>
    <scope>NUCLEOTIDE SEQUENCE [LARGE SCALE GENOMIC DNA]</scope>
    <source>
        <strain evidence="2 3">CIRM-BRFM 2984</strain>
    </source>
</reference>
<feature type="region of interest" description="Disordered" evidence="1">
    <location>
        <begin position="174"/>
        <end position="199"/>
    </location>
</feature>
<gene>
    <name evidence="2" type="ORF">R3P38DRAFT_3168440</name>
</gene>
<organism evidence="2 3">
    <name type="scientific">Favolaschia claudopus</name>
    <dbReference type="NCBI Taxonomy" id="2862362"/>
    <lineage>
        <taxon>Eukaryota</taxon>
        <taxon>Fungi</taxon>
        <taxon>Dikarya</taxon>
        <taxon>Basidiomycota</taxon>
        <taxon>Agaricomycotina</taxon>
        <taxon>Agaricomycetes</taxon>
        <taxon>Agaricomycetidae</taxon>
        <taxon>Agaricales</taxon>
        <taxon>Marasmiineae</taxon>
        <taxon>Mycenaceae</taxon>
        <taxon>Favolaschia</taxon>
    </lineage>
</organism>
<dbReference type="Proteomes" id="UP001362999">
    <property type="component" value="Unassembled WGS sequence"/>
</dbReference>
<keyword evidence="3" id="KW-1185">Reference proteome</keyword>
<evidence type="ECO:0000313" key="3">
    <source>
        <dbReference type="Proteomes" id="UP001362999"/>
    </source>
</evidence>